<feature type="region of interest" description="Disordered" evidence="1">
    <location>
        <begin position="203"/>
        <end position="289"/>
    </location>
</feature>
<accession>A0A2N8ULN1</accession>
<reference evidence="2 3" key="1">
    <citation type="submission" date="2017-02" db="EMBL/GenBank/DDBJ databases">
        <authorList>
            <person name="Peterson S.W."/>
        </authorList>
    </citation>
    <scope>NUCLEOTIDE SEQUENCE [LARGE SCALE GENOMIC DNA]</scope>
    <source>
        <strain evidence="2 3">SRS1_H2-8</strain>
    </source>
</reference>
<feature type="compositionally biased region" description="Low complexity" evidence="1">
    <location>
        <begin position="273"/>
        <end position="282"/>
    </location>
</feature>
<name>A0A2N8ULN1_9BASI</name>
<proteinExistence type="predicted"/>
<feature type="compositionally biased region" description="Acidic residues" evidence="1">
    <location>
        <begin position="81"/>
        <end position="100"/>
    </location>
</feature>
<feature type="compositionally biased region" description="Basic and acidic residues" evidence="1">
    <location>
        <begin position="113"/>
        <end position="122"/>
    </location>
</feature>
<evidence type="ECO:0000256" key="1">
    <source>
        <dbReference type="SAM" id="MobiDB-lite"/>
    </source>
</evidence>
<feature type="compositionally biased region" description="Low complexity" evidence="1">
    <location>
        <begin position="59"/>
        <end position="72"/>
    </location>
</feature>
<feature type="region of interest" description="Disordered" evidence="1">
    <location>
        <begin position="1"/>
        <end position="100"/>
    </location>
</feature>
<sequence>MSAETTHQPQGADPSPQQPPSSPIDGFGSPSLLTLPPPLDRSTRSQSSSHLPPRLDLVSSSTMSQAKSTSGSAMRPRAANEVEEEVDELDEFDADAPNELDFEVCDKLEAESLRAATQRREQSASANSLGGGGSGTSASPQKRTRTPSMLSHTQVIDLRDTSPEPPTQQPKRSKTQKPADDGGPLTPFFEEEWVRDVLAKSKGVRAFSPPEPIGGPGLNAREPQQSPASHAPRKSNGQTAVQGKAPSQRHPAQQGSGSTDLTAFRNTGSGNISSSSSSSSSSSDEDTPLAATLRASMAVLNESAPRRAAMAKIVNAVAELDAACEREVESIKVKLVERDLVINALRARLRKRPSK</sequence>
<evidence type="ECO:0000313" key="3">
    <source>
        <dbReference type="Proteomes" id="UP000239563"/>
    </source>
</evidence>
<organism evidence="2 3">
    <name type="scientific">Sporisorium reilianum f. sp. reilianum</name>
    <dbReference type="NCBI Taxonomy" id="72559"/>
    <lineage>
        <taxon>Eukaryota</taxon>
        <taxon>Fungi</taxon>
        <taxon>Dikarya</taxon>
        <taxon>Basidiomycota</taxon>
        <taxon>Ustilaginomycotina</taxon>
        <taxon>Ustilaginomycetes</taxon>
        <taxon>Ustilaginales</taxon>
        <taxon>Ustilaginaceae</taxon>
        <taxon>Sporisorium</taxon>
    </lineage>
</organism>
<protein>
    <submittedName>
        <fullName evidence="2">Uncharacterized protein</fullName>
    </submittedName>
</protein>
<feature type="region of interest" description="Disordered" evidence="1">
    <location>
        <begin position="113"/>
        <end position="190"/>
    </location>
</feature>
<dbReference type="AlphaFoldDB" id="A0A2N8ULN1"/>
<evidence type="ECO:0000313" key="2">
    <source>
        <dbReference type="EMBL" id="SJX65807.1"/>
    </source>
</evidence>
<dbReference type="Proteomes" id="UP000239563">
    <property type="component" value="Chromosome XIX"/>
</dbReference>
<dbReference type="EMBL" id="LT795072">
    <property type="protein sequence ID" value="SJX65807.1"/>
    <property type="molecule type" value="Genomic_DNA"/>
</dbReference>
<gene>
    <name evidence="2" type="ORF">SRS1_16362</name>
</gene>
<feature type="compositionally biased region" description="Polar residues" evidence="1">
    <location>
        <begin position="250"/>
        <end position="272"/>
    </location>
</feature>